<proteinExistence type="predicted"/>
<sequence>MAEQQLPTDGIGTDPRSTIGPGPGPHLGVDRVVRWLWRDLGLGWPRLRGLLGSSAATVRRNLHTVWTWPRDRWPLVVPEILHPARDHEPDARLREAFTRAIGE</sequence>
<accession>A0A938Y9R3</accession>
<protein>
    <submittedName>
        <fullName evidence="2">Uncharacterized protein</fullName>
    </submittedName>
</protein>
<keyword evidence="3" id="KW-1185">Reference proteome</keyword>
<feature type="region of interest" description="Disordered" evidence="1">
    <location>
        <begin position="1"/>
        <end position="26"/>
    </location>
</feature>
<dbReference type="AlphaFoldDB" id="A0A938Y9R3"/>
<evidence type="ECO:0000256" key="1">
    <source>
        <dbReference type="SAM" id="MobiDB-lite"/>
    </source>
</evidence>
<gene>
    <name evidence="2" type="ORF">JL106_15290</name>
</gene>
<evidence type="ECO:0000313" key="3">
    <source>
        <dbReference type="Proteomes" id="UP000663792"/>
    </source>
</evidence>
<evidence type="ECO:0000313" key="2">
    <source>
        <dbReference type="EMBL" id="MBM9468646.1"/>
    </source>
</evidence>
<comment type="caution">
    <text evidence="2">The sequence shown here is derived from an EMBL/GenBank/DDBJ whole genome shotgun (WGS) entry which is preliminary data.</text>
</comment>
<organism evidence="2 3">
    <name type="scientific">Nakamurella leprariae</name>
    <dbReference type="NCBI Taxonomy" id="2803911"/>
    <lineage>
        <taxon>Bacteria</taxon>
        <taxon>Bacillati</taxon>
        <taxon>Actinomycetota</taxon>
        <taxon>Actinomycetes</taxon>
        <taxon>Nakamurellales</taxon>
        <taxon>Nakamurellaceae</taxon>
        <taxon>Nakamurella</taxon>
    </lineage>
</organism>
<reference evidence="2" key="1">
    <citation type="submission" date="2021-01" db="EMBL/GenBank/DDBJ databases">
        <title>YIM 132084 draft genome.</title>
        <authorList>
            <person name="An D."/>
        </authorList>
    </citation>
    <scope>NUCLEOTIDE SEQUENCE</scope>
    <source>
        <strain evidence="2">YIM 132084</strain>
    </source>
</reference>
<dbReference type="Proteomes" id="UP000663792">
    <property type="component" value="Unassembled WGS sequence"/>
</dbReference>
<dbReference type="RefSeq" id="WP_205261595.1">
    <property type="nucleotide sequence ID" value="NZ_JAERWK010000020.1"/>
</dbReference>
<name>A0A938Y9R3_9ACTN</name>
<dbReference type="EMBL" id="JAERWK010000020">
    <property type="protein sequence ID" value="MBM9468646.1"/>
    <property type="molecule type" value="Genomic_DNA"/>
</dbReference>